<dbReference type="Pfam" id="PF18962">
    <property type="entry name" value="Por_Secre_tail"/>
    <property type="match status" value="1"/>
</dbReference>
<evidence type="ECO:0000256" key="1">
    <source>
        <dbReference type="SAM" id="MobiDB-lite"/>
    </source>
</evidence>
<evidence type="ECO:0000256" key="2">
    <source>
        <dbReference type="SAM" id="SignalP"/>
    </source>
</evidence>
<dbReference type="InterPro" id="IPR011043">
    <property type="entry name" value="Gal_Oxase/kelch_b-propeller"/>
</dbReference>
<feature type="domain" description="MBG" evidence="3">
    <location>
        <begin position="1032"/>
        <end position="1102"/>
    </location>
</feature>
<feature type="domain" description="MBG" evidence="3">
    <location>
        <begin position="1109"/>
        <end position="1178"/>
    </location>
</feature>
<dbReference type="InterPro" id="IPR041286">
    <property type="entry name" value="MBG_2"/>
</dbReference>
<feature type="domain" description="MBG" evidence="3">
    <location>
        <begin position="1186"/>
        <end position="1255"/>
    </location>
</feature>
<dbReference type="Pfam" id="PF18676">
    <property type="entry name" value="MBG_2"/>
    <property type="match status" value="4"/>
</dbReference>
<dbReference type="InterPro" id="IPR015915">
    <property type="entry name" value="Kelch-typ_b-propeller"/>
</dbReference>
<sequence>MAGVVTTYLLVALNSPVWAQNFQVKSTWLSGEKTTNHQIPHYGEKGVPTTETQPGARKNMVSWEDGQGNLWIFGGYGLNEDGKIGYLNDLWMWDGQFWTWKSGSKEVNINGAYGAKNVASESSFPGGRNNAVGWTDQNGSLWLFGGFGYDNSAVEPGQLNDLWKWDESKWVWVSGSDVDRQTGVYGTLGVSSAANVPGSRQLSTVSKGVNGEAYIFGGQGYSASGEGFLNDLWKWDGENWTWVAGISDDGEYGNYGTQMVAASSNTPGARIAPTSWVDQNGNYWLFGGYGYATSQLGTLNDLWVWDGQQWMWVKGSNLNYSDGNFGQQNVTESSNTPRALSGAVIWREENGNVLLFGGSWGQLDDQYSGDLWRWDGVNWTWVKGSGKQNQISLFGEQGIPSSSNLPGSRFYPAVWHDPDGYVHIYGGVGHDAHLAYGDALCDWWKWDGTDWTWESGYQQIVVPGNFGSKGVPSSENIPGPRRNAASWLDSQNNFWLFGGVGLDGSYSTGSLNDLWKWDGDVWTWVSGSSSMMQRGNYGAQGVASASNTPGARFGSVTWTDTEDNLWLFGGWGNDGNGYHSLLNDLWKWDGENWVWVSGSKLSKSQGMYGILGIGDASNQPPCRYNASSWVDLQGNLWLFGGSSFTENGQTVALNDLWKWDGEVWTWMSGSDAPNGQGIYGTKDVADPANSPGARSMASSAVDQEGNLWLFGGGGFSDLWKWDGSAWTWVNGSDELYKHPIYGFLNVPDPSNRPGYRQEAFAWFDSSGRFWFFGGSGYDMQASNELWVREEGVWRWVKGNGVTSAKFGSYDKMRESSFDSYPGGRKSMAAGVAPDGALYIFGGLGQPVHVRSERNDFWRLEIGSFEAVIEFPAMPDKTFGDAPFELIVEGGIPETPFVFQSSNEEVAIVDGSTLTIVGAGEAVISASQPAANDYFSPAPVLQTLVVHKAPLIISALDKEVVYQENMQDLLEVSSEGFVNDDDVDDLEGELQYEAIPTSVGDYAGAIVPFGLSSSNYEISYFAGDLTVLPRPISVVAIDKEKFYGASDPDFSFKVTEGSLVGEDLWSGVLQREVGEAIGSYGINQGTLSAGENYLLSFIGATFTIEIAPILITADANSKIYGSADPLLSFEILEGALKDGDEFSGSLHREEGETAGEYVIDIGLLTAGNNYLVTLKPSTFKIEPRPMTITANSASKTYGETDPDLTYRVSAGEVLESDEFTGALTRTEGENAGEYAIEQGSLTLGSNYAIDFTGGVFLIQKASQTIQFDDLPDVSLSISELSLNATATSGLPVNYTVSGSAELDDNNKLTLLDAGEVLVTASQSGNSNYLAALDVTHAFSVLADVRIDQEITFELISSVMVGHEPIELSASASSGLAIEYSIEGPGEINEGLLTVTGAGEIIITAGQPGNEEYKPAIPVTREMEVTAMLTISGKVTTPDGEAVAGKVQLFYKTGGLAKQIDTSDGSYLFEHLATGEYYLRMVSLGELSKDYYPTYYFHGLHWEHALSIELSGESLSGIDWELIAKDHDDGHHGKGHVRGRVVSSEEGDGAKIIRGRLLDGTPMPDVSVYLFGEGGTVYAEAVSDDSGDFEIRNIEAGRYFLFIDVVGAAADANQNTLEIDETHTLEVTASVGSAGVSITIAEVLKASAEAFDVSFYPNPVSGELKIELPEVANAGTFTLSTYDLLGRLLHSVSTSNHLVILEVRDYKPGVYLVMIKDVSGKNLHILKIIKE</sequence>
<dbReference type="SUPFAM" id="SSF117281">
    <property type="entry name" value="Kelch motif"/>
    <property type="match status" value="1"/>
</dbReference>
<keyword evidence="6" id="KW-1185">Reference proteome</keyword>
<dbReference type="Proteomes" id="UP001302349">
    <property type="component" value="Chromosome"/>
</dbReference>
<organism evidence="5 6">
    <name type="scientific">Imperialibacter roseus</name>
    <dbReference type="NCBI Taxonomy" id="1324217"/>
    <lineage>
        <taxon>Bacteria</taxon>
        <taxon>Pseudomonadati</taxon>
        <taxon>Bacteroidota</taxon>
        <taxon>Cytophagia</taxon>
        <taxon>Cytophagales</taxon>
        <taxon>Flammeovirgaceae</taxon>
        <taxon>Imperialibacter</taxon>
    </lineage>
</organism>
<accession>A0ABZ0ITS8</accession>
<dbReference type="PANTHER" id="PTHR43503">
    <property type="entry name" value="MCG48959-RELATED"/>
    <property type="match status" value="1"/>
</dbReference>
<dbReference type="RefSeq" id="WP_317489701.1">
    <property type="nucleotide sequence ID" value="NZ_CP136051.1"/>
</dbReference>
<evidence type="ECO:0000259" key="3">
    <source>
        <dbReference type="Pfam" id="PF18676"/>
    </source>
</evidence>
<feature type="domain" description="MBG" evidence="3">
    <location>
        <begin position="950"/>
        <end position="1025"/>
    </location>
</feature>
<evidence type="ECO:0000313" key="6">
    <source>
        <dbReference type="Proteomes" id="UP001302349"/>
    </source>
</evidence>
<proteinExistence type="predicted"/>
<dbReference type="Gene3D" id="2.120.10.80">
    <property type="entry name" value="Kelch-type beta propeller"/>
    <property type="match status" value="4"/>
</dbReference>
<feature type="region of interest" description="Disordered" evidence="1">
    <location>
        <begin position="35"/>
        <end position="54"/>
    </location>
</feature>
<feature type="signal peptide" evidence="2">
    <location>
        <begin position="1"/>
        <end position="19"/>
    </location>
</feature>
<gene>
    <name evidence="5" type="ORF">RT717_00050</name>
</gene>
<dbReference type="PANTHER" id="PTHR43503:SF4">
    <property type="entry name" value="PEROXIREDOXIN-6"/>
    <property type="match status" value="1"/>
</dbReference>
<dbReference type="InterPro" id="IPR026444">
    <property type="entry name" value="Secre_tail"/>
</dbReference>
<dbReference type="EMBL" id="CP136051">
    <property type="protein sequence ID" value="WOK07012.1"/>
    <property type="molecule type" value="Genomic_DNA"/>
</dbReference>
<evidence type="ECO:0000259" key="4">
    <source>
        <dbReference type="Pfam" id="PF18962"/>
    </source>
</evidence>
<feature type="chain" id="PRO_5045820042" evidence="2">
    <location>
        <begin position="20"/>
        <end position="1729"/>
    </location>
</feature>
<dbReference type="NCBIfam" id="TIGR04183">
    <property type="entry name" value="Por_Secre_tail"/>
    <property type="match status" value="1"/>
</dbReference>
<evidence type="ECO:0000313" key="5">
    <source>
        <dbReference type="EMBL" id="WOK07012.1"/>
    </source>
</evidence>
<dbReference type="SUPFAM" id="SSF50965">
    <property type="entry name" value="Galactose oxidase, central domain"/>
    <property type="match status" value="1"/>
</dbReference>
<name>A0ABZ0ITS8_9BACT</name>
<feature type="domain" description="Secretion system C-terminal sorting" evidence="4">
    <location>
        <begin position="1654"/>
        <end position="1720"/>
    </location>
</feature>
<protein>
    <submittedName>
        <fullName evidence="5">MBG domain-containing protein</fullName>
    </submittedName>
</protein>
<dbReference type="SUPFAM" id="SSF49478">
    <property type="entry name" value="Cna protein B-type domain"/>
    <property type="match status" value="1"/>
</dbReference>
<reference evidence="5 6" key="1">
    <citation type="journal article" date="2023" name="Microbiol. Resour. Announc.">
        <title>Complete Genome Sequence of Imperialibacter roseus strain P4T.</title>
        <authorList>
            <person name="Tizabi D.R."/>
            <person name="Bachvaroff T."/>
            <person name="Hill R.T."/>
        </authorList>
    </citation>
    <scope>NUCLEOTIDE SEQUENCE [LARGE SCALE GENOMIC DNA]</scope>
    <source>
        <strain evidence="5 6">P4T</strain>
    </source>
</reference>
<keyword evidence="2" id="KW-0732">Signal</keyword>